<name>A0A1U7VR04_NICSY</name>
<dbReference type="CDD" id="cd09272">
    <property type="entry name" value="RNase_HI_RT_Ty1"/>
    <property type="match status" value="1"/>
</dbReference>
<dbReference type="AlphaFoldDB" id="A0A1U7VR04"/>
<dbReference type="GO" id="GO:0016020">
    <property type="term" value="C:membrane"/>
    <property type="evidence" value="ECO:0007669"/>
    <property type="project" value="InterPro"/>
</dbReference>
<dbReference type="SUPFAM" id="SSF50156">
    <property type="entry name" value="PDZ domain-like"/>
    <property type="match status" value="1"/>
</dbReference>
<dbReference type="PANTHER" id="PTHR13325:SF3">
    <property type="entry name" value="MEMBRANE-BOUND TRANSCRIPTION FACTOR SITE-2 PROTEASE"/>
    <property type="match status" value="1"/>
</dbReference>
<feature type="domain" description="Peptidase M50" evidence="8">
    <location>
        <begin position="231"/>
        <end position="612"/>
    </location>
</feature>
<dbReference type="GO" id="GO:0005737">
    <property type="term" value="C:cytoplasm"/>
    <property type="evidence" value="ECO:0007669"/>
    <property type="project" value="TreeGrafter"/>
</dbReference>
<dbReference type="GO" id="GO:1905897">
    <property type="term" value="P:regulation of response to endoplasmic reticulum stress"/>
    <property type="evidence" value="ECO:0007669"/>
    <property type="project" value="TreeGrafter"/>
</dbReference>
<evidence type="ECO:0000313" key="10">
    <source>
        <dbReference type="RefSeq" id="XP_009770337.1"/>
    </source>
</evidence>
<feature type="transmembrane region" description="Helical" evidence="7">
    <location>
        <begin position="285"/>
        <end position="307"/>
    </location>
</feature>
<evidence type="ECO:0000256" key="5">
    <source>
        <dbReference type="ARBA" id="ARBA00023136"/>
    </source>
</evidence>
<dbReference type="eggNOG" id="KOG2921">
    <property type="taxonomic scope" value="Eukaryota"/>
</dbReference>
<dbReference type="GO" id="GO:0012505">
    <property type="term" value="C:endomembrane system"/>
    <property type="evidence" value="ECO:0007669"/>
    <property type="project" value="UniProtKB-SubCell"/>
</dbReference>
<dbReference type="InterPro" id="IPR001193">
    <property type="entry name" value="MBTPS2"/>
</dbReference>
<accession>A0A1U7VR04</accession>
<evidence type="ECO:0000256" key="7">
    <source>
        <dbReference type="SAM" id="Phobius"/>
    </source>
</evidence>
<dbReference type="GO" id="GO:0031293">
    <property type="term" value="P:membrane protein intracellular domain proteolysis"/>
    <property type="evidence" value="ECO:0007669"/>
    <property type="project" value="TreeGrafter"/>
</dbReference>
<dbReference type="Pfam" id="PF02163">
    <property type="entry name" value="Peptidase_M50"/>
    <property type="match status" value="1"/>
</dbReference>
<organism evidence="9 10">
    <name type="scientific">Nicotiana sylvestris</name>
    <name type="common">Wood tobacco</name>
    <name type="synonym">South American tobacco</name>
    <dbReference type="NCBI Taxonomy" id="4096"/>
    <lineage>
        <taxon>Eukaryota</taxon>
        <taxon>Viridiplantae</taxon>
        <taxon>Streptophyta</taxon>
        <taxon>Embryophyta</taxon>
        <taxon>Tracheophyta</taxon>
        <taxon>Spermatophyta</taxon>
        <taxon>Magnoliopsida</taxon>
        <taxon>eudicotyledons</taxon>
        <taxon>Gunneridae</taxon>
        <taxon>Pentapetalae</taxon>
        <taxon>asterids</taxon>
        <taxon>lamiids</taxon>
        <taxon>Solanales</taxon>
        <taxon>Solanaceae</taxon>
        <taxon>Nicotianoideae</taxon>
        <taxon>Nicotianeae</taxon>
        <taxon>Nicotiana</taxon>
    </lineage>
</organism>
<keyword evidence="3 7" id="KW-0812">Transmembrane</keyword>
<evidence type="ECO:0000256" key="6">
    <source>
        <dbReference type="ARBA" id="ARBA00032658"/>
    </source>
</evidence>
<dbReference type="Gene3D" id="2.30.42.10">
    <property type="match status" value="1"/>
</dbReference>
<keyword evidence="5 7" id="KW-0472">Membrane</keyword>
<protein>
    <recommendedName>
        <fullName evidence="6">Endopeptidase S2P</fullName>
    </recommendedName>
</protein>
<dbReference type="STRING" id="4096.A0A1U7VR04"/>
<dbReference type="GO" id="GO:0004222">
    <property type="term" value="F:metalloendopeptidase activity"/>
    <property type="evidence" value="ECO:0007669"/>
    <property type="project" value="InterPro"/>
</dbReference>
<evidence type="ECO:0000313" key="9">
    <source>
        <dbReference type="Proteomes" id="UP000189701"/>
    </source>
</evidence>
<evidence type="ECO:0000256" key="2">
    <source>
        <dbReference type="ARBA" id="ARBA00009989"/>
    </source>
</evidence>
<gene>
    <name evidence="10" type="primary">LOC104221055</name>
</gene>
<feature type="transmembrane region" description="Helical" evidence="7">
    <location>
        <begin position="163"/>
        <end position="184"/>
    </location>
</feature>
<sequence length="636" mass="70558">MGKATSIFDIQRKTAINFVLIISDVAIDDFYLNRLRKSWGQTPDVAPDELVCDNQAILHIASNPVFHERTKHIEIDCHSVREKILLGDIAINFVKLNDQLTDTFTKSFAGPRSSYICNKLDTYDLYAPASGIYSYVIRSFSFGEASFMRSCWLVNPLRCLKAWFSMGVGFSLAVLAAVTMILLYEIGQILCLYYSNSQMSYVMSGYLLGFSSMISGLTISLADIGYLCISSIISVSVHELGHALAAASEGIQMEYIAVFLASLFPGALVAFNHELLLALSKVSALRIYCAGVWHNAALCAVCAWALFVQPLILSPFYIHDEGPVVLDVSPTSPLSGYLSPGDVIISLDGIRINNLQEWSQMIAILTEHYENSQNHSLPGNSMKTSVGKGYCVPYSLIEESKHISLKGNETSCPDELSPFITIPCLDQAMPDDDNLEVNHQRDGGELHCLYATDILNLEKCGDGWGRIRNNRSSCLCSKDKACFVPLLSTGVAWVEIAYSSPPLHCSQLGTTRVVDDDNSRENPCVKTFVFVGNVNSMKHSVLLTSYQPRWSAKFGAHLPYVLEKFLMFTFNVSLALALLNSLPMYFLDGEAISEVIIHYLRFLSSRRRRTILQYFLLGGTVASILIIFVQVFLVLL</sequence>
<comment type="subcellular location">
    <subcellularLocation>
        <location evidence="1">Endomembrane system</location>
        <topology evidence="1">Multi-pass membrane protein</topology>
    </subcellularLocation>
</comment>
<feature type="transmembrane region" description="Helical" evidence="7">
    <location>
        <begin position="255"/>
        <end position="273"/>
    </location>
</feature>
<dbReference type="PRINTS" id="PR01000">
    <property type="entry name" value="SREBPS2PTASE"/>
</dbReference>
<dbReference type="eggNOG" id="KOG0017">
    <property type="taxonomic scope" value="Eukaryota"/>
</dbReference>
<proteinExistence type="inferred from homology"/>
<evidence type="ECO:0000259" key="8">
    <source>
        <dbReference type="Pfam" id="PF02163"/>
    </source>
</evidence>
<feature type="transmembrane region" description="Helical" evidence="7">
    <location>
        <begin position="611"/>
        <end position="635"/>
    </location>
</feature>
<comment type="similarity">
    <text evidence="2">Belongs to the peptidase M50A family.</text>
</comment>
<keyword evidence="4 7" id="KW-1133">Transmembrane helix</keyword>
<reference evidence="9" key="1">
    <citation type="journal article" date="2013" name="Genome Biol.">
        <title>Reference genomes and transcriptomes of Nicotiana sylvestris and Nicotiana tomentosiformis.</title>
        <authorList>
            <person name="Sierro N."/>
            <person name="Battey J.N."/>
            <person name="Ouadi S."/>
            <person name="Bovet L."/>
            <person name="Goepfert S."/>
            <person name="Bakaher N."/>
            <person name="Peitsch M.C."/>
            <person name="Ivanov N.V."/>
        </authorList>
    </citation>
    <scope>NUCLEOTIDE SEQUENCE [LARGE SCALE GENOMIC DNA]</scope>
</reference>
<evidence type="ECO:0000256" key="1">
    <source>
        <dbReference type="ARBA" id="ARBA00004127"/>
    </source>
</evidence>
<dbReference type="Proteomes" id="UP000189701">
    <property type="component" value="Unplaced"/>
</dbReference>
<keyword evidence="9" id="KW-1185">Reference proteome</keyword>
<dbReference type="PANTHER" id="PTHR13325">
    <property type="entry name" value="PROTEASE M50 MEMBRANE-BOUND TRANSCRIPTION FACTOR SITE 2 PROTEASE"/>
    <property type="match status" value="1"/>
</dbReference>
<dbReference type="InterPro" id="IPR008915">
    <property type="entry name" value="Peptidase_M50"/>
</dbReference>
<feature type="transmembrane region" description="Helical" evidence="7">
    <location>
        <begin position="205"/>
        <end position="235"/>
    </location>
</feature>
<evidence type="ECO:0000256" key="4">
    <source>
        <dbReference type="ARBA" id="ARBA00022989"/>
    </source>
</evidence>
<reference evidence="10" key="2">
    <citation type="submission" date="2025-08" db="UniProtKB">
        <authorList>
            <consortium name="RefSeq"/>
        </authorList>
    </citation>
    <scope>IDENTIFICATION</scope>
    <source>
        <tissue evidence="10">Leaf</tissue>
    </source>
</reference>
<feature type="transmembrane region" description="Helical" evidence="7">
    <location>
        <begin position="565"/>
        <end position="587"/>
    </location>
</feature>
<dbReference type="InterPro" id="IPR036034">
    <property type="entry name" value="PDZ_sf"/>
</dbReference>
<evidence type="ECO:0000256" key="3">
    <source>
        <dbReference type="ARBA" id="ARBA00022692"/>
    </source>
</evidence>
<dbReference type="RefSeq" id="XP_009770337.1">
    <property type="nucleotide sequence ID" value="XM_009772035.1"/>
</dbReference>